<comment type="caution">
    <text evidence="1">The sequence shown here is derived from an EMBL/GenBank/DDBJ whole genome shotgun (WGS) entry which is preliminary data.</text>
</comment>
<reference evidence="1 2" key="1">
    <citation type="submission" date="2022-12" db="EMBL/GenBank/DDBJ databases">
        <title>Metagenome assembled genome from gulf of manar.</title>
        <authorList>
            <person name="Kohli P."/>
            <person name="Pk S."/>
            <person name="Venkata Ramana C."/>
            <person name="Sasikala C."/>
        </authorList>
    </citation>
    <scope>NUCLEOTIDE SEQUENCE [LARGE SCALE GENOMIC DNA]</scope>
    <source>
        <strain evidence="1">JB008</strain>
    </source>
</reference>
<sequence>MSDIPIIPGKKDFIEEESWLRQPGETNAAFHAFCIYRDYGGDRTIRKAITAEGLPERRINIWRAWSNKYQWKRRSTDYDNHLEKIKREERETTFREREQQHLKVTGKMLDLVEKRLDRLDPEELSQGTLTDWVKTSVNIERQTYDDTIEDENKGKLKQLEISFFEEFDGI</sequence>
<protein>
    <submittedName>
        <fullName evidence="1">Uncharacterized protein</fullName>
    </submittedName>
</protein>
<dbReference type="AlphaFoldDB" id="A0AAJ1IK12"/>
<accession>A0AAJ1IK12</accession>
<name>A0AAJ1IK12_9SPIO</name>
<dbReference type="EMBL" id="JAQQAL010000050">
    <property type="protein sequence ID" value="MDC7228525.1"/>
    <property type="molecule type" value="Genomic_DNA"/>
</dbReference>
<organism evidence="1 2">
    <name type="scientific">Candidatus Thalassospirochaeta sargassi</name>
    <dbReference type="NCBI Taxonomy" id="3119039"/>
    <lineage>
        <taxon>Bacteria</taxon>
        <taxon>Pseudomonadati</taxon>
        <taxon>Spirochaetota</taxon>
        <taxon>Spirochaetia</taxon>
        <taxon>Spirochaetales</taxon>
        <taxon>Spirochaetaceae</taxon>
        <taxon>Candidatus Thalassospirochaeta</taxon>
    </lineage>
</organism>
<evidence type="ECO:0000313" key="2">
    <source>
        <dbReference type="Proteomes" id="UP001221217"/>
    </source>
</evidence>
<evidence type="ECO:0000313" key="1">
    <source>
        <dbReference type="EMBL" id="MDC7228525.1"/>
    </source>
</evidence>
<gene>
    <name evidence="1" type="ORF">PQJ61_17320</name>
</gene>
<proteinExistence type="predicted"/>
<dbReference type="Proteomes" id="UP001221217">
    <property type="component" value="Unassembled WGS sequence"/>
</dbReference>